<accession>A0A4C1YMF0</accession>
<dbReference type="GO" id="GO:0003676">
    <property type="term" value="F:nucleic acid binding"/>
    <property type="evidence" value="ECO:0007669"/>
    <property type="project" value="InterPro"/>
</dbReference>
<dbReference type="OrthoDB" id="6381204at2759"/>
<gene>
    <name evidence="1" type="ORF">EVAR_38136_1</name>
</gene>
<comment type="caution">
    <text evidence="1">The sequence shown here is derived from an EMBL/GenBank/DDBJ whole genome shotgun (WGS) entry which is preliminary data.</text>
</comment>
<dbReference type="AlphaFoldDB" id="A0A4C1YMF0"/>
<evidence type="ECO:0008006" key="3">
    <source>
        <dbReference type="Google" id="ProtNLM"/>
    </source>
</evidence>
<dbReference type="InterPro" id="IPR036397">
    <property type="entry name" value="RNaseH_sf"/>
</dbReference>
<protein>
    <recommendedName>
        <fullName evidence="3">Mariner Mos1 transposase</fullName>
    </recommendedName>
</protein>
<organism evidence="1 2">
    <name type="scientific">Eumeta variegata</name>
    <name type="common">Bagworm moth</name>
    <name type="synonym">Eumeta japonica</name>
    <dbReference type="NCBI Taxonomy" id="151549"/>
    <lineage>
        <taxon>Eukaryota</taxon>
        <taxon>Metazoa</taxon>
        <taxon>Ecdysozoa</taxon>
        <taxon>Arthropoda</taxon>
        <taxon>Hexapoda</taxon>
        <taxon>Insecta</taxon>
        <taxon>Pterygota</taxon>
        <taxon>Neoptera</taxon>
        <taxon>Endopterygota</taxon>
        <taxon>Lepidoptera</taxon>
        <taxon>Glossata</taxon>
        <taxon>Ditrysia</taxon>
        <taxon>Tineoidea</taxon>
        <taxon>Psychidae</taxon>
        <taxon>Oiketicinae</taxon>
        <taxon>Eumeta</taxon>
    </lineage>
</organism>
<sequence length="191" mass="21874">MPAILKKLRAMKTVTYAVFFRNTSSIKVIKLIGLKTVTAAWYKQHCSPEVLQTLRIRGLILNHGNASSHTAALTFNFLEENQVVVLNTVECKSGSKQPSDVMMPQRASSSSLMRPFVVLALPGMYLLYKYNQYRQQQMETARRRVTERELMHLNTKIVSQGNDPVSLDEKVFEYQKCEDMDVYFDCVNLEA</sequence>
<dbReference type="Proteomes" id="UP000299102">
    <property type="component" value="Unassembled WGS sequence"/>
</dbReference>
<evidence type="ECO:0000313" key="2">
    <source>
        <dbReference type="Proteomes" id="UP000299102"/>
    </source>
</evidence>
<evidence type="ECO:0000313" key="1">
    <source>
        <dbReference type="EMBL" id="GBP77318.1"/>
    </source>
</evidence>
<proteinExistence type="predicted"/>
<reference evidence="1 2" key="1">
    <citation type="journal article" date="2019" name="Commun. Biol.">
        <title>The bagworm genome reveals a unique fibroin gene that provides high tensile strength.</title>
        <authorList>
            <person name="Kono N."/>
            <person name="Nakamura H."/>
            <person name="Ohtoshi R."/>
            <person name="Tomita M."/>
            <person name="Numata K."/>
            <person name="Arakawa K."/>
        </authorList>
    </citation>
    <scope>NUCLEOTIDE SEQUENCE [LARGE SCALE GENOMIC DNA]</scope>
</reference>
<dbReference type="Gene3D" id="3.30.420.10">
    <property type="entry name" value="Ribonuclease H-like superfamily/Ribonuclease H"/>
    <property type="match status" value="1"/>
</dbReference>
<keyword evidence="2" id="KW-1185">Reference proteome</keyword>
<dbReference type="EMBL" id="BGZK01001326">
    <property type="protein sequence ID" value="GBP77318.1"/>
    <property type="molecule type" value="Genomic_DNA"/>
</dbReference>
<name>A0A4C1YMF0_EUMVA</name>
<dbReference type="STRING" id="151549.A0A4C1YMF0"/>